<proteinExistence type="predicted"/>
<name>A0A917H5H7_9BACT</name>
<comment type="caution">
    <text evidence="1">The sequence shown here is derived from an EMBL/GenBank/DDBJ whole genome shotgun (WGS) entry which is preliminary data.</text>
</comment>
<reference evidence="1" key="2">
    <citation type="submission" date="2020-09" db="EMBL/GenBank/DDBJ databases">
        <authorList>
            <person name="Sun Q."/>
            <person name="Zhou Y."/>
        </authorList>
    </citation>
    <scope>NUCLEOTIDE SEQUENCE</scope>
    <source>
        <strain evidence="1">CGMCC 1.12997</strain>
    </source>
</reference>
<protein>
    <submittedName>
        <fullName evidence="1">Uncharacterized protein</fullName>
    </submittedName>
</protein>
<evidence type="ECO:0000313" key="1">
    <source>
        <dbReference type="EMBL" id="GGG68631.1"/>
    </source>
</evidence>
<sequence length="402" mass="45281">MLPQDLQPDQFVRYPPYAKKLALAHMTVFRQLPLSFLVALLREVIEYDFKFPAERTSIDKELATLSSLSSAQIEQWFHSFAALSLSSKLEDIDWINRPAQFIEQESAYLWATHQLDAFSRAAIEYGDRLRSSLSVEPLPMRRLGIAVVGQGVTSYDSPLFRNLRAHGTYFGQIKPDNGLELLLAEVEARAKAHPIPYGHWYVDGGQAVKQSQLLSNVSYQALEPVRDNLLKYIQAQVARPGMGPEELRSNLALLLPGDLGMERAGDPVLDRFQVRVFTEGSGTQIFSTTFAQWTTREALRRAQPLTMLVRYAPRQRQRPMNELLSRPDANPELDPVGSLVDADMAAYYHWINQQRLNGAEQASFLVWFEGHSQALVIAPSLPRGTKSDSPMDLKQLLSLAVS</sequence>
<dbReference type="AlphaFoldDB" id="A0A917H5H7"/>
<evidence type="ECO:0000313" key="2">
    <source>
        <dbReference type="Proteomes" id="UP000647241"/>
    </source>
</evidence>
<gene>
    <name evidence="1" type="ORF">GCM10011585_08280</name>
</gene>
<organism evidence="1 2">
    <name type="scientific">Edaphobacter dinghuensis</name>
    <dbReference type="NCBI Taxonomy" id="1560005"/>
    <lineage>
        <taxon>Bacteria</taxon>
        <taxon>Pseudomonadati</taxon>
        <taxon>Acidobacteriota</taxon>
        <taxon>Terriglobia</taxon>
        <taxon>Terriglobales</taxon>
        <taxon>Acidobacteriaceae</taxon>
        <taxon>Edaphobacter</taxon>
    </lineage>
</organism>
<dbReference type="Proteomes" id="UP000647241">
    <property type="component" value="Unassembled WGS sequence"/>
</dbReference>
<accession>A0A917H5H7</accession>
<keyword evidence="2" id="KW-1185">Reference proteome</keyword>
<dbReference type="EMBL" id="BMGT01000001">
    <property type="protein sequence ID" value="GGG68631.1"/>
    <property type="molecule type" value="Genomic_DNA"/>
</dbReference>
<dbReference type="RefSeq" id="WP_188552848.1">
    <property type="nucleotide sequence ID" value="NZ_BMGT01000001.1"/>
</dbReference>
<reference evidence="1" key="1">
    <citation type="journal article" date="2014" name="Int. J. Syst. Evol. Microbiol.">
        <title>Complete genome sequence of Corynebacterium casei LMG S-19264T (=DSM 44701T), isolated from a smear-ripened cheese.</title>
        <authorList>
            <consortium name="US DOE Joint Genome Institute (JGI-PGF)"/>
            <person name="Walter F."/>
            <person name="Albersmeier A."/>
            <person name="Kalinowski J."/>
            <person name="Ruckert C."/>
        </authorList>
    </citation>
    <scope>NUCLEOTIDE SEQUENCE</scope>
    <source>
        <strain evidence="1">CGMCC 1.12997</strain>
    </source>
</reference>